<gene>
    <name evidence="1" type="ORF">METZ01_LOCUS451051</name>
</gene>
<name>A0A382ZRP2_9ZZZZ</name>
<evidence type="ECO:0000313" key="1">
    <source>
        <dbReference type="EMBL" id="SVD98197.1"/>
    </source>
</evidence>
<accession>A0A382ZRP2</accession>
<dbReference type="AlphaFoldDB" id="A0A382ZRP2"/>
<proteinExistence type="predicted"/>
<dbReference type="EMBL" id="UINC01186127">
    <property type="protein sequence ID" value="SVD98197.1"/>
    <property type="molecule type" value="Genomic_DNA"/>
</dbReference>
<reference evidence="1" key="1">
    <citation type="submission" date="2018-05" db="EMBL/GenBank/DDBJ databases">
        <authorList>
            <person name="Lanie J.A."/>
            <person name="Ng W.-L."/>
            <person name="Kazmierczak K.M."/>
            <person name="Andrzejewski T.M."/>
            <person name="Davidsen T.M."/>
            <person name="Wayne K.J."/>
            <person name="Tettelin H."/>
            <person name="Glass J.I."/>
            <person name="Rusch D."/>
            <person name="Podicherti R."/>
            <person name="Tsui H.-C.T."/>
            <person name="Winkler M.E."/>
        </authorList>
    </citation>
    <scope>NUCLEOTIDE SEQUENCE</scope>
</reference>
<sequence>SGVLNLAAGGSTNQIKVTDGAILPITDDDVDLGSASYQFKNAYFDGTLEADAITIGGTAVSAGGATKGFAIAVAIAL</sequence>
<organism evidence="1">
    <name type="scientific">marine metagenome</name>
    <dbReference type="NCBI Taxonomy" id="408172"/>
    <lineage>
        <taxon>unclassified sequences</taxon>
        <taxon>metagenomes</taxon>
        <taxon>ecological metagenomes</taxon>
    </lineage>
</organism>
<feature type="non-terminal residue" evidence="1">
    <location>
        <position position="1"/>
    </location>
</feature>
<protein>
    <submittedName>
        <fullName evidence="1">Uncharacterized protein</fullName>
    </submittedName>
</protein>